<feature type="compositionally biased region" description="Basic and acidic residues" evidence="1">
    <location>
        <begin position="32"/>
        <end position="43"/>
    </location>
</feature>
<keyword evidence="2" id="KW-1133">Transmembrane helix</keyword>
<feature type="region of interest" description="Disordered" evidence="1">
    <location>
        <begin position="32"/>
        <end position="87"/>
    </location>
</feature>
<evidence type="ECO:0000313" key="4">
    <source>
        <dbReference type="EMBL" id="KAK1442563.1"/>
    </source>
</evidence>
<gene>
    <name evidence="4" type="ORF">BgAZ_300810</name>
</gene>
<comment type="caution">
    <text evidence="4">The sequence shown here is derived from an EMBL/GenBank/DDBJ whole genome shotgun (WGS) entry which is preliminary data.</text>
</comment>
<dbReference type="AlphaFoldDB" id="A0AAD8PCV1"/>
<evidence type="ECO:0000256" key="1">
    <source>
        <dbReference type="SAM" id="MobiDB-lite"/>
    </source>
</evidence>
<accession>A0AAD8PCV1</accession>
<keyword evidence="2" id="KW-0472">Membrane</keyword>
<organism evidence="4 5">
    <name type="scientific">Babesia gibsoni</name>
    <dbReference type="NCBI Taxonomy" id="33632"/>
    <lineage>
        <taxon>Eukaryota</taxon>
        <taxon>Sar</taxon>
        <taxon>Alveolata</taxon>
        <taxon>Apicomplexa</taxon>
        <taxon>Aconoidasida</taxon>
        <taxon>Piroplasmida</taxon>
        <taxon>Babesiidae</taxon>
        <taxon>Babesia</taxon>
    </lineage>
</organism>
<dbReference type="Proteomes" id="UP001230268">
    <property type="component" value="Unassembled WGS sequence"/>
</dbReference>
<sequence>MAGTSRVPKAALLLLSVVLLSSSWEAVGIKEDKHKEELRKGDHGQQGVLAKEGAKEHDEHAAHDGGEKPKEHDAAKTEEKGSLRGNAKEAVPTDITADVMLNRGYFNTLLVVFGLLVVVLTLASGVELVVQSKDEFMRQSFDSCLRQVSLMSFILLCFNIVLHTDIASRLEMLFSNIPEHLQVIDVIMQVSFFLLCFFIVFCLCIAFSVSRIVKFMRKCDEADILTTAKEYDFVCSSILSLDNGVLERAKYLVTRMEFSEEAKRHGFQENGSRYFYDYMRASVMKTSMKFTRVSRGSFVVTLCVLAIMRLVKKVEIFALLKLLMYINSMVIFLLTARLLSLEKKLYPNELSQYLLLKLNIGDIEDILRPVYKQNDRNSPFDQAQDPIYDLTSAEAHERIFWFGENGPAVLQNLYEVFFFCQLILLSVWLYNVKNQPYMAFRSFEDLVPLFLTLTIIIWLPCILYSLVVVSRCGGLIDRDLLELVINTSRIEDSKHAIQLIDVLAVESVRNYLERGGEESWKALLGKHKTLPDKVIAQVATEWDVLRNKYDRVELDQVSKYIISQLPGAAVCSKRQLKEFIKLFMRGDGRTLNAEEFTALGCVIKNILVNPLDEAYLADLFQDRYDIPWKSPCGIHMNNFDIILKNLNLKWTVTSQRHFLEFIGCGELEGLSPEYFVKQLEQVQEACHKKYIRTAH</sequence>
<proteinExistence type="predicted"/>
<evidence type="ECO:0000256" key="3">
    <source>
        <dbReference type="SAM" id="SignalP"/>
    </source>
</evidence>
<name>A0AAD8PCV1_BABGI</name>
<keyword evidence="3" id="KW-0732">Signal</keyword>
<feature type="transmembrane region" description="Helical" evidence="2">
    <location>
        <begin position="293"/>
        <end position="311"/>
    </location>
</feature>
<evidence type="ECO:0000256" key="2">
    <source>
        <dbReference type="SAM" id="Phobius"/>
    </source>
</evidence>
<feature type="transmembrane region" description="Helical" evidence="2">
    <location>
        <begin position="109"/>
        <end position="130"/>
    </location>
</feature>
<evidence type="ECO:0000313" key="5">
    <source>
        <dbReference type="Proteomes" id="UP001230268"/>
    </source>
</evidence>
<feature type="transmembrane region" description="Helical" evidence="2">
    <location>
        <begin position="150"/>
        <end position="166"/>
    </location>
</feature>
<keyword evidence="5" id="KW-1185">Reference proteome</keyword>
<dbReference type="EMBL" id="JAVEPI010000003">
    <property type="protein sequence ID" value="KAK1442563.1"/>
    <property type="molecule type" value="Genomic_DNA"/>
</dbReference>
<feature type="signal peptide" evidence="3">
    <location>
        <begin position="1"/>
        <end position="28"/>
    </location>
</feature>
<keyword evidence="2" id="KW-0812">Transmembrane</keyword>
<feature type="transmembrane region" description="Helical" evidence="2">
    <location>
        <begin position="317"/>
        <end position="339"/>
    </location>
</feature>
<feature type="transmembrane region" description="Helical" evidence="2">
    <location>
        <begin position="450"/>
        <end position="469"/>
    </location>
</feature>
<feature type="compositionally biased region" description="Basic and acidic residues" evidence="1">
    <location>
        <begin position="52"/>
        <end position="82"/>
    </location>
</feature>
<evidence type="ECO:0008006" key="6">
    <source>
        <dbReference type="Google" id="ProtNLM"/>
    </source>
</evidence>
<feature type="chain" id="PRO_5042277709" description="EF-hand domain-containing protein" evidence="3">
    <location>
        <begin position="29"/>
        <end position="695"/>
    </location>
</feature>
<feature type="transmembrane region" description="Helical" evidence="2">
    <location>
        <begin position="186"/>
        <end position="209"/>
    </location>
</feature>
<reference evidence="4" key="1">
    <citation type="submission" date="2023-08" db="EMBL/GenBank/DDBJ databases">
        <title>Draft sequence of the Babesia gibsoni genome.</title>
        <authorList>
            <person name="Yamagishi J.Y."/>
            <person name="Xuan X.X."/>
        </authorList>
    </citation>
    <scope>NUCLEOTIDE SEQUENCE</scope>
    <source>
        <strain evidence="4">Azabu</strain>
    </source>
</reference>
<protein>
    <recommendedName>
        <fullName evidence="6">EF-hand domain-containing protein</fullName>
    </recommendedName>
</protein>
<feature type="transmembrane region" description="Helical" evidence="2">
    <location>
        <begin position="413"/>
        <end position="430"/>
    </location>
</feature>